<dbReference type="EMBL" id="CAJVQB010046689">
    <property type="protein sequence ID" value="CAG8833093.1"/>
    <property type="molecule type" value="Genomic_DNA"/>
</dbReference>
<evidence type="ECO:0000313" key="2">
    <source>
        <dbReference type="Proteomes" id="UP000789901"/>
    </source>
</evidence>
<name>A0ABN7WJH3_GIGMA</name>
<reference evidence="1 2" key="1">
    <citation type="submission" date="2021-06" db="EMBL/GenBank/DDBJ databases">
        <authorList>
            <person name="Kallberg Y."/>
            <person name="Tangrot J."/>
            <person name="Rosling A."/>
        </authorList>
    </citation>
    <scope>NUCLEOTIDE SEQUENCE [LARGE SCALE GENOMIC DNA]</scope>
    <source>
        <strain evidence="1 2">120-4 pot B 10/14</strain>
    </source>
</reference>
<sequence length="113" mass="13099">TNMNEPDYENLSLDIQCATISTSSEIEFNTNECNKENTYTSVPYTLTSSDVYSYESNTNKYNYEKTQYTLNLRASTSFENHVFCESNDHNQDNAPNAWSNHVSQENTYTFRTL</sequence>
<dbReference type="Proteomes" id="UP000789901">
    <property type="component" value="Unassembled WGS sequence"/>
</dbReference>
<gene>
    <name evidence="1" type="ORF">GMARGA_LOCUS31382</name>
</gene>
<keyword evidence="2" id="KW-1185">Reference proteome</keyword>
<accession>A0ABN7WJH3</accession>
<proteinExistence type="predicted"/>
<organism evidence="1 2">
    <name type="scientific">Gigaspora margarita</name>
    <dbReference type="NCBI Taxonomy" id="4874"/>
    <lineage>
        <taxon>Eukaryota</taxon>
        <taxon>Fungi</taxon>
        <taxon>Fungi incertae sedis</taxon>
        <taxon>Mucoromycota</taxon>
        <taxon>Glomeromycotina</taxon>
        <taxon>Glomeromycetes</taxon>
        <taxon>Diversisporales</taxon>
        <taxon>Gigasporaceae</taxon>
        <taxon>Gigaspora</taxon>
    </lineage>
</organism>
<protein>
    <submittedName>
        <fullName evidence="1">10099_t:CDS:1</fullName>
    </submittedName>
</protein>
<evidence type="ECO:0000313" key="1">
    <source>
        <dbReference type="EMBL" id="CAG8833093.1"/>
    </source>
</evidence>
<feature type="non-terminal residue" evidence="1">
    <location>
        <position position="1"/>
    </location>
</feature>
<comment type="caution">
    <text evidence="1">The sequence shown here is derived from an EMBL/GenBank/DDBJ whole genome shotgun (WGS) entry which is preliminary data.</text>
</comment>